<feature type="transmembrane region" description="Helical" evidence="1">
    <location>
        <begin position="93"/>
        <end position="110"/>
    </location>
</feature>
<organism evidence="2 3">
    <name type="scientific">Senna tora</name>
    <dbReference type="NCBI Taxonomy" id="362788"/>
    <lineage>
        <taxon>Eukaryota</taxon>
        <taxon>Viridiplantae</taxon>
        <taxon>Streptophyta</taxon>
        <taxon>Embryophyta</taxon>
        <taxon>Tracheophyta</taxon>
        <taxon>Spermatophyta</taxon>
        <taxon>Magnoliopsida</taxon>
        <taxon>eudicotyledons</taxon>
        <taxon>Gunneridae</taxon>
        <taxon>Pentapetalae</taxon>
        <taxon>rosids</taxon>
        <taxon>fabids</taxon>
        <taxon>Fabales</taxon>
        <taxon>Fabaceae</taxon>
        <taxon>Caesalpinioideae</taxon>
        <taxon>Cassia clade</taxon>
        <taxon>Senna</taxon>
    </lineage>
</organism>
<keyword evidence="1" id="KW-0472">Membrane</keyword>
<feature type="transmembrane region" description="Helical" evidence="1">
    <location>
        <begin position="52"/>
        <end position="73"/>
    </location>
</feature>
<feature type="transmembrane region" description="Helical" evidence="1">
    <location>
        <begin position="18"/>
        <end position="40"/>
    </location>
</feature>
<gene>
    <name evidence="2" type="ORF">G2W53_001879</name>
</gene>
<comment type="caution">
    <text evidence="2">The sequence shown here is derived from an EMBL/GenBank/DDBJ whole genome shotgun (WGS) entry which is preliminary data.</text>
</comment>
<keyword evidence="3" id="KW-1185">Reference proteome</keyword>
<sequence length="127" mass="14750">MAREDHYNNHSFLDYFSFPIHFCFFAIIVLFVLGFSWYINYESAFEDMVIKLKICLMLVPLLLLLLVHCLSTSEPSVLKILPSEPDSLHRAGASPWGVAIVLLLLLFLISHQSSFHERWFPLVTRDH</sequence>
<dbReference type="PANTHER" id="PTHR33306">
    <property type="entry name" value="EXPRESSED PROTEIN-RELATED-RELATED"/>
    <property type="match status" value="1"/>
</dbReference>
<keyword evidence="1" id="KW-1133">Transmembrane helix</keyword>
<accession>A0A834XGS0</accession>
<evidence type="ECO:0000256" key="1">
    <source>
        <dbReference type="SAM" id="Phobius"/>
    </source>
</evidence>
<dbReference type="Proteomes" id="UP000634136">
    <property type="component" value="Unassembled WGS sequence"/>
</dbReference>
<dbReference type="OrthoDB" id="683410at2759"/>
<dbReference type="EMBL" id="JAAIUW010000001">
    <property type="protein sequence ID" value="KAF7844974.1"/>
    <property type="molecule type" value="Genomic_DNA"/>
</dbReference>
<protein>
    <submittedName>
        <fullName evidence="2">Putative transmembrane protein</fullName>
    </submittedName>
</protein>
<evidence type="ECO:0000313" key="3">
    <source>
        <dbReference type="Proteomes" id="UP000634136"/>
    </source>
</evidence>
<reference evidence="2" key="1">
    <citation type="submission" date="2020-09" db="EMBL/GenBank/DDBJ databases">
        <title>Genome-Enabled Discovery of Anthraquinone Biosynthesis in Senna tora.</title>
        <authorList>
            <person name="Kang S.-H."/>
            <person name="Pandey R.P."/>
            <person name="Lee C.-M."/>
            <person name="Sim J.-S."/>
            <person name="Jeong J.-T."/>
            <person name="Choi B.-S."/>
            <person name="Jung M."/>
            <person name="Ginzburg D."/>
            <person name="Zhao K."/>
            <person name="Won S.Y."/>
            <person name="Oh T.-J."/>
            <person name="Yu Y."/>
            <person name="Kim N.-H."/>
            <person name="Lee O.R."/>
            <person name="Lee T.-H."/>
            <person name="Bashyal P."/>
            <person name="Kim T.-S."/>
            <person name="Lee W.-H."/>
            <person name="Kawkins C."/>
            <person name="Kim C.-K."/>
            <person name="Kim J.S."/>
            <person name="Ahn B.O."/>
            <person name="Rhee S.Y."/>
            <person name="Sohng J.K."/>
        </authorList>
    </citation>
    <scope>NUCLEOTIDE SEQUENCE</scope>
    <source>
        <tissue evidence="2">Leaf</tissue>
    </source>
</reference>
<dbReference type="PANTHER" id="PTHR33306:SF24">
    <property type="entry name" value="TRANSMEMBRANE PROTEIN"/>
    <property type="match status" value="1"/>
</dbReference>
<name>A0A834XGS0_9FABA</name>
<evidence type="ECO:0000313" key="2">
    <source>
        <dbReference type="EMBL" id="KAF7844974.1"/>
    </source>
</evidence>
<dbReference type="AlphaFoldDB" id="A0A834XGS0"/>
<proteinExistence type="predicted"/>
<keyword evidence="1 2" id="KW-0812">Transmembrane</keyword>